<reference evidence="1" key="2">
    <citation type="submission" date="2014-03" db="EMBL/GenBank/DDBJ databases">
        <authorList>
            <person name="Genoscope - CEA"/>
        </authorList>
    </citation>
    <scope>NUCLEOTIDE SEQUENCE</scope>
</reference>
<protein>
    <submittedName>
        <fullName evidence="1">Uncharacterized protein</fullName>
    </submittedName>
</protein>
<evidence type="ECO:0000313" key="1">
    <source>
        <dbReference type="EMBL" id="CDQ86015.1"/>
    </source>
</evidence>
<organism evidence="1 2">
    <name type="scientific">Oncorhynchus mykiss</name>
    <name type="common">Rainbow trout</name>
    <name type="synonym">Salmo gairdneri</name>
    <dbReference type="NCBI Taxonomy" id="8022"/>
    <lineage>
        <taxon>Eukaryota</taxon>
        <taxon>Metazoa</taxon>
        <taxon>Chordata</taxon>
        <taxon>Craniata</taxon>
        <taxon>Vertebrata</taxon>
        <taxon>Euteleostomi</taxon>
        <taxon>Actinopterygii</taxon>
        <taxon>Neopterygii</taxon>
        <taxon>Teleostei</taxon>
        <taxon>Protacanthopterygii</taxon>
        <taxon>Salmoniformes</taxon>
        <taxon>Salmonidae</taxon>
        <taxon>Salmoninae</taxon>
        <taxon>Oncorhynchus</taxon>
    </lineage>
</organism>
<dbReference type="PaxDb" id="8022-A0A060YA18"/>
<accession>A0A060YA18</accession>
<sequence>MALLVHLKTVRDLRGKGDRIAKVTFRGNKRLLSLQILCPNTSHILIAQCPGFAM</sequence>
<dbReference type="Gene3D" id="2.60.40.150">
    <property type="entry name" value="C2 domain"/>
    <property type="match status" value="1"/>
</dbReference>
<dbReference type="EMBL" id="FR907067">
    <property type="protein sequence ID" value="CDQ86015.1"/>
    <property type="molecule type" value="Genomic_DNA"/>
</dbReference>
<dbReference type="Proteomes" id="UP000193380">
    <property type="component" value="Unassembled WGS sequence"/>
</dbReference>
<dbReference type="STRING" id="8022.A0A060YA18"/>
<evidence type="ECO:0000313" key="2">
    <source>
        <dbReference type="Proteomes" id="UP000193380"/>
    </source>
</evidence>
<reference evidence="1" key="1">
    <citation type="journal article" date="2014" name="Nat. Commun.">
        <title>The rainbow trout genome provides novel insights into evolution after whole-genome duplication in vertebrates.</title>
        <authorList>
            <person name="Berthelot C."/>
            <person name="Brunet F."/>
            <person name="Chalopin D."/>
            <person name="Juanchich A."/>
            <person name="Bernard M."/>
            <person name="Noel B."/>
            <person name="Bento P."/>
            <person name="Da Silva C."/>
            <person name="Labadie K."/>
            <person name="Alberti A."/>
            <person name="Aury J.M."/>
            <person name="Louis A."/>
            <person name="Dehais P."/>
            <person name="Bardou P."/>
            <person name="Montfort J."/>
            <person name="Klopp C."/>
            <person name="Cabau C."/>
            <person name="Gaspin C."/>
            <person name="Thorgaard G.H."/>
            <person name="Boussaha M."/>
            <person name="Quillet E."/>
            <person name="Guyomard R."/>
            <person name="Galiana D."/>
            <person name="Bobe J."/>
            <person name="Volff J.N."/>
            <person name="Genet C."/>
            <person name="Wincker P."/>
            <person name="Jaillon O."/>
            <person name="Roest Crollius H."/>
            <person name="Guiguen Y."/>
        </authorList>
    </citation>
    <scope>NUCLEOTIDE SEQUENCE [LARGE SCALE GENOMIC DNA]</scope>
</reference>
<proteinExistence type="predicted"/>
<dbReference type="AlphaFoldDB" id="A0A060YA18"/>
<dbReference type="InterPro" id="IPR035892">
    <property type="entry name" value="C2_domain_sf"/>
</dbReference>
<gene>
    <name evidence="1" type="ORF">GSONMT00001830001</name>
</gene>
<name>A0A060YA18_ONCMY</name>